<feature type="region of interest" description="Disordered" evidence="1">
    <location>
        <begin position="245"/>
        <end position="275"/>
    </location>
</feature>
<reference evidence="3" key="1">
    <citation type="submission" date="2016-11" db="UniProtKB">
        <authorList>
            <consortium name="WormBaseParasite"/>
        </authorList>
    </citation>
    <scope>IDENTIFICATION</scope>
</reference>
<dbReference type="WBParaSite" id="maker-unitig_24696-snap-gene-0.1-mRNA-1">
    <property type="protein sequence ID" value="maker-unitig_24696-snap-gene-0.1-mRNA-1"/>
    <property type="gene ID" value="maker-unitig_24696-snap-gene-0.1"/>
</dbReference>
<feature type="region of interest" description="Disordered" evidence="1">
    <location>
        <begin position="318"/>
        <end position="384"/>
    </location>
</feature>
<evidence type="ECO:0000256" key="1">
    <source>
        <dbReference type="SAM" id="MobiDB-lite"/>
    </source>
</evidence>
<feature type="compositionally biased region" description="Polar residues" evidence="1">
    <location>
        <begin position="214"/>
        <end position="233"/>
    </location>
</feature>
<evidence type="ECO:0000313" key="3">
    <source>
        <dbReference type="WBParaSite" id="maker-unitig_24696-snap-gene-0.1-mRNA-1"/>
    </source>
</evidence>
<accession>A0A1I8F8J3</accession>
<dbReference type="AlphaFoldDB" id="A0A1I8F8J3"/>
<keyword evidence="2" id="KW-1185">Reference proteome</keyword>
<feature type="region of interest" description="Disordered" evidence="1">
    <location>
        <begin position="203"/>
        <end position="233"/>
    </location>
</feature>
<sequence length="426" mass="46774">GSRQRAENNDPRCGKDFYSARLRRHQLASFQGYPSTVADRCPMRLDSSNPSCSAANISVFDVFPTAVENAERQILRVDELSGVNRERRPDALYQPLARAVTYAAVLCNAGASGGPQLHRGCPGTAFIQARQMRRGDRQSCSHMRPWYERGLVCSVNEPLLSNRRRSLALHCGVAHRLRLQGRRHPRLSPSVLICFLCQRSQTPPDERRGGNAGLVQTSRQRVTRAATATSGKSLRSIQRIDAEEGLGRRKSSLTDLEMTSVMSGPGRDGGGSAEPALKPILKLTFSGRSRPRAQPPLGFFASRAAPYWASLSRPRARARASRLPDSPGSPTTTPARCLDPAQPVRYTPAPGNSRLRRRPPLSPGRGRFSRRRRSHSGSAAAEDGYTRKNSYCKIVEEESDHRGSDSEGGGPCFRGNAESIFGYVLI</sequence>
<evidence type="ECO:0000313" key="2">
    <source>
        <dbReference type="Proteomes" id="UP000095280"/>
    </source>
</evidence>
<organism evidence="2 3">
    <name type="scientific">Macrostomum lignano</name>
    <dbReference type="NCBI Taxonomy" id="282301"/>
    <lineage>
        <taxon>Eukaryota</taxon>
        <taxon>Metazoa</taxon>
        <taxon>Spiralia</taxon>
        <taxon>Lophotrochozoa</taxon>
        <taxon>Platyhelminthes</taxon>
        <taxon>Rhabditophora</taxon>
        <taxon>Macrostomorpha</taxon>
        <taxon>Macrostomida</taxon>
        <taxon>Macrostomidae</taxon>
        <taxon>Macrostomum</taxon>
    </lineage>
</organism>
<proteinExistence type="predicted"/>
<dbReference type="Proteomes" id="UP000095280">
    <property type="component" value="Unplaced"/>
</dbReference>
<protein>
    <submittedName>
        <fullName evidence="3">C2H2-type domain-containing protein</fullName>
    </submittedName>
</protein>
<name>A0A1I8F8J3_9PLAT</name>